<evidence type="ECO:0000256" key="8">
    <source>
        <dbReference type="PIRSR" id="PIRSR618044-2"/>
    </source>
</evidence>
<dbReference type="STRING" id="717606.PaecuDRAFT_3169"/>
<keyword evidence="6" id="KW-0961">Cell wall biogenesis/degradation</keyword>
<evidence type="ECO:0000313" key="14">
    <source>
        <dbReference type="Proteomes" id="UP000005387"/>
    </source>
</evidence>
<dbReference type="GO" id="GO:0009002">
    <property type="term" value="F:serine-type D-Ala-D-Ala carboxypeptidase activity"/>
    <property type="evidence" value="ECO:0007669"/>
    <property type="project" value="InterPro"/>
</dbReference>
<keyword evidence="13" id="KW-0121">Carboxypeptidase</keyword>
<feature type="signal peptide" evidence="11">
    <location>
        <begin position="1"/>
        <end position="18"/>
    </location>
</feature>
<evidence type="ECO:0000256" key="11">
    <source>
        <dbReference type="SAM" id="SignalP"/>
    </source>
</evidence>
<dbReference type="Gene3D" id="3.40.710.10">
    <property type="entry name" value="DD-peptidase/beta-lactamase superfamily"/>
    <property type="match status" value="1"/>
</dbReference>
<dbReference type="GO" id="GO:0009252">
    <property type="term" value="P:peptidoglycan biosynthetic process"/>
    <property type="evidence" value="ECO:0007669"/>
    <property type="project" value="UniProtKB-KW"/>
</dbReference>
<evidence type="ECO:0000256" key="7">
    <source>
        <dbReference type="PIRSR" id="PIRSR618044-1"/>
    </source>
</evidence>
<accession>E0IBY0</accession>
<keyword evidence="13" id="KW-0645">Protease</keyword>
<reference evidence="13 14" key="1">
    <citation type="submission" date="2010-07" db="EMBL/GenBank/DDBJ databases">
        <title>The draft genome of Paenibacillus curdlanolyticus YK9.</title>
        <authorList>
            <consortium name="US DOE Joint Genome Institute (JGI-PGF)"/>
            <person name="Lucas S."/>
            <person name="Copeland A."/>
            <person name="Lapidus A."/>
            <person name="Cheng J.-F."/>
            <person name="Bruce D."/>
            <person name="Goodwin L."/>
            <person name="Pitluck S."/>
            <person name="Land M.L."/>
            <person name="Hauser L."/>
            <person name="Chang Y.-J."/>
            <person name="Jeffries C."/>
            <person name="Anderson I.J."/>
            <person name="Johnson E."/>
            <person name="Loganathan U."/>
            <person name="Mulhopadhyay B."/>
            <person name="Kyrpides N."/>
            <person name="Woyke T.J."/>
        </authorList>
    </citation>
    <scope>NUCLEOTIDE SEQUENCE [LARGE SCALE GENOMIC DNA]</scope>
    <source>
        <strain evidence="13 14">YK9</strain>
    </source>
</reference>
<organism evidence="13 14">
    <name type="scientific">Paenibacillus curdlanolyticus YK9</name>
    <dbReference type="NCBI Taxonomy" id="717606"/>
    <lineage>
        <taxon>Bacteria</taxon>
        <taxon>Bacillati</taxon>
        <taxon>Bacillota</taxon>
        <taxon>Bacilli</taxon>
        <taxon>Bacillales</taxon>
        <taxon>Paenibacillaceae</taxon>
        <taxon>Paenibacillus</taxon>
    </lineage>
</organism>
<keyword evidence="2 11" id="KW-0732">Signal</keyword>
<evidence type="ECO:0000259" key="12">
    <source>
        <dbReference type="Pfam" id="PF00768"/>
    </source>
</evidence>
<dbReference type="InterPro" id="IPR012338">
    <property type="entry name" value="Beta-lactam/transpept-like"/>
</dbReference>
<protein>
    <submittedName>
        <fullName evidence="13">Peptidase S11 D-alanyl-D-alanine carboxypeptidase 1</fullName>
    </submittedName>
</protein>
<dbReference type="eggNOG" id="COG1686">
    <property type="taxonomic scope" value="Bacteria"/>
</dbReference>
<feature type="chain" id="PRO_5003136400" evidence="11">
    <location>
        <begin position="19"/>
        <end position="415"/>
    </location>
</feature>
<evidence type="ECO:0000256" key="1">
    <source>
        <dbReference type="ARBA" id="ARBA00007164"/>
    </source>
</evidence>
<keyword evidence="3" id="KW-0378">Hydrolase</keyword>
<dbReference type="SUPFAM" id="SSF56601">
    <property type="entry name" value="beta-lactamase/transpeptidase-like"/>
    <property type="match status" value="1"/>
</dbReference>
<feature type="binding site" evidence="8">
    <location>
        <position position="235"/>
    </location>
    <ligand>
        <name>substrate</name>
    </ligand>
</feature>
<evidence type="ECO:0000256" key="2">
    <source>
        <dbReference type="ARBA" id="ARBA00022729"/>
    </source>
</evidence>
<keyword evidence="4" id="KW-0133">Cell shape</keyword>
<evidence type="ECO:0000256" key="4">
    <source>
        <dbReference type="ARBA" id="ARBA00022960"/>
    </source>
</evidence>
<proteinExistence type="inferred from homology"/>
<evidence type="ECO:0000256" key="10">
    <source>
        <dbReference type="SAM" id="Phobius"/>
    </source>
</evidence>
<comment type="similarity">
    <text evidence="1 9">Belongs to the peptidase S11 family.</text>
</comment>
<dbReference type="PANTHER" id="PTHR21581">
    <property type="entry name" value="D-ALANYL-D-ALANINE CARBOXYPEPTIDASE"/>
    <property type="match status" value="1"/>
</dbReference>
<dbReference type="PRINTS" id="PR00725">
    <property type="entry name" value="DADACBPTASE1"/>
</dbReference>
<feature type="active site" evidence="7">
    <location>
        <position position="129"/>
    </location>
</feature>
<dbReference type="InterPro" id="IPR001967">
    <property type="entry name" value="Peptidase_S11_N"/>
</dbReference>
<keyword evidence="14" id="KW-1185">Reference proteome</keyword>
<keyword evidence="5" id="KW-0573">Peptidoglycan synthesis</keyword>
<dbReference type="GO" id="GO:0071555">
    <property type="term" value="P:cell wall organization"/>
    <property type="evidence" value="ECO:0007669"/>
    <property type="project" value="UniProtKB-KW"/>
</dbReference>
<evidence type="ECO:0000313" key="13">
    <source>
        <dbReference type="EMBL" id="EFM10210.1"/>
    </source>
</evidence>
<name>E0IBY0_9BACL</name>
<evidence type="ECO:0000256" key="5">
    <source>
        <dbReference type="ARBA" id="ARBA00022984"/>
    </source>
</evidence>
<keyword evidence="10" id="KW-1133">Transmembrane helix</keyword>
<feature type="transmembrane region" description="Helical" evidence="10">
    <location>
        <begin position="383"/>
        <end position="405"/>
    </location>
</feature>
<evidence type="ECO:0000256" key="3">
    <source>
        <dbReference type="ARBA" id="ARBA00022801"/>
    </source>
</evidence>
<evidence type="ECO:0000256" key="9">
    <source>
        <dbReference type="RuleBase" id="RU004016"/>
    </source>
</evidence>
<dbReference type="EMBL" id="AEDD01000008">
    <property type="protein sequence ID" value="EFM10210.1"/>
    <property type="molecule type" value="Genomic_DNA"/>
</dbReference>
<feature type="domain" description="Peptidase S11 D-alanyl-D-alanine carboxypeptidase A N-terminal" evidence="12">
    <location>
        <begin position="39"/>
        <end position="265"/>
    </location>
</feature>
<gene>
    <name evidence="13" type="ORF">PaecuDRAFT_3169</name>
</gene>
<dbReference type="Proteomes" id="UP000005387">
    <property type="component" value="Unassembled WGS sequence"/>
</dbReference>
<keyword evidence="10" id="KW-0812">Transmembrane</keyword>
<sequence length="415" mass="44619">MLIAVFAVLLVFPPAASAAGESTAIAKDLASAGEQTALARKPPELLAESAILMDRRTGTILYEKNASQRMYPASITKIVTAIVALESANVEDVVTVSKEARGEEGTRVYLEEGEQMKLWQLLLGMMVNSGNDAATAIAEHVDGSKEKFAEHMNAWIREKANAYDSQFRNPSGLPDPEHYTTAEDMAKITQYAMSNEKFRELVGTKKVIWNGQTWQTVLVNHNKLLGTYDGATGVKNGYTTLAGSTLVASAERNGMELIGVILKAPSSNQMYADMRSILDYGFAAFEPKLLFDENETYEMDGAPAVAYTADEAIWTVVPKGEKPKVMVDATGVVHVMTSQGVSNAGRFRLWKTTDKVSALSASNGRTASAETAPAEHASGESEAVVKTIAGACIVLALGGVVVYGLRRRNRITPSG</sequence>
<dbReference type="AlphaFoldDB" id="E0IBY0"/>
<dbReference type="InterPro" id="IPR018044">
    <property type="entry name" value="Peptidase_S11"/>
</dbReference>
<dbReference type="Pfam" id="PF00768">
    <property type="entry name" value="Peptidase_S11"/>
    <property type="match status" value="1"/>
</dbReference>
<feature type="active site" description="Acyl-ester intermediate" evidence="7">
    <location>
        <position position="74"/>
    </location>
</feature>
<feature type="active site" description="Proton acceptor" evidence="7">
    <location>
        <position position="77"/>
    </location>
</feature>
<dbReference type="GO" id="GO:0006508">
    <property type="term" value="P:proteolysis"/>
    <property type="evidence" value="ECO:0007669"/>
    <property type="project" value="InterPro"/>
</dbReference>
<dbReference type="PANTHER" id="PTHR21581:SF6">
    <property type="entry name" value="TRAFFICKING PROTEIN PARTICLE COMPLEX SUBUNIT 12"/>
    <property type="match status" value="1"/>
</dbReference>
<dbReference type="GO" id="GO:0008360">
    <property type="term" value="P:regulation of cell shape"/>
    <property type="evidence" value="ECO:0007669"/>
    <property type="project" value="UniProtKB-KW"/>
</dbReference>
<keyword evidence="10" id="KW-0472">Membrane</keyword>
<evidence type="ECO:0000256" key="6">
    <source>
        <dbReference type="ARBA" id="ARBA00023316"/>
    </source>
</evidence>